<name>A0ACB9PBS1_BAUVA</name>
<reference evidence="1 2" key="1">
    <citation type="journal article" date="2022" name="DNA Res.">
        <title>Chromosomal-level genome assembly of the orchid tree Bauhinia variegata (Leguminosae; Cercidoideae) supports the allotetraploid origin hypothesis of Bauhinia.</title>
        <authorList>
            <person name="Zhong Y."/>
            <person name="Chen Y."/>
            <person name="Zheng D."/>
            <person name="Pang J."/>
            <person name="Liu Y."/>
            <person name="Luo S."/>
            <person name="Meng S."/>
            <person name="Qian L."/>
            <person name="Wei D."/>
            <person name="Dai S."/>
            <person name="Zhou R."/>
        </authorList>
    </citation>
    <scope>NUCLEOTIDE SEQUENCE [LARGE SCALE GENOMIC DNA]</scope>
    <source>
        <strain evidence="1">BV-YZ2020</strain>
    </source>
</reference>
<dbReference type="EMBL" id="CM039430">
    <property type="protein sequence ID" value="KAI4344881.1"/>
    <property type="molecule type" value="Genomic_DNA"/>
</dbReference>
<dbReference type="Proteomes" id="UP000828941">
    <property type="component" value="Chromosome 5"/>
</dbReference>
<evidence type="ECO:0000313" key="2">
    <source>
        <dbReference type="Proteomes" id="UP000828941"/>
    </source>
</evidence>
<organism evidence="1 2">
    <name type="scientific">Bauhinia variegata</name>
    <name type="common">Purple orchid tree</name>
    <name type="synonym">Phanera variegata</name>
    <dbReference type="NCBI Taxonomy" id="167791"/>
    <lineage>
        <taxon>Eukaryota</taxon>
        <taxon>Viridiplantae</taxon>
        <taxon>Streptophyta</taxon>
        <taxon>Embryophyta</taxon>
        <taxon>Tracheophyta</taxon>
        <taxon>Spermatophyta</taxon>
        <taxon>Magnoliopsida</taxon>
        <taxon>eudicotyledons</taxon>
        <taxon>Gunneridae</taxon>
        <taxon>Pentapetalae</taxon>
        <taxon>rosids</taxon>
        <taxon>fabids</taxon>
        <taxon>Fabales</taxon>
        <taxon>Fabaceae</taxon>
        <taxon>Cercidoideae</taxon>
        <taxon>Cercideae</taxon>
        <taxon>Bauhiniinae</taxon>
        <taxon>Bauhinia</taxon>
    </lineage>
</organism>
<proteinExistence type="predicted"/>
<evidence type="ECO:0000313" key="1">
    <source>
        <dbReference type="EMBL" id="KAI4344881.1"/>
    </source>
</evidence>
<gene>
    <name evidence="1" type="ORF">L6164_012065</name>
</gene>
<keyword evidence="2" id="KW-1185">Reference proteome</keyword>
<sequence length="519" mass="55625">MASNSTISTPSFPFLLLLILVVALLSGSGIVPTASGKELSIREATVLDLQLAFKSNQLTSRQLVEFYLKEIKRLNPVLNAVIEVNPDALAQADRADHERKAKVPHSLSNLHGIPILLKDNIATKDKLNTTAGSFALLGSVVPRDAGVVKRLRKFGAIILGKASLTEWSAFRSSNVANGWNARTGQGKNPYTLGNPCGSSSGSAISVAANLAAVTLGTDTDGSILCPSDFNSVVGIRPTVGLTSRAGVVPISPRQDTVGPICRTVTDAAYVLEAIAGIDARDNATIEASQYIPRGGYAQFLKIDGLRGKRLGLVRASVEFFLGNHTFQKNAFEKHLKTLRKKGAVLVGNLKLDLDKIYAEYDTEFAALEAEFKLSLNDYLKDLVVSPVRSLADAIAFNKKNPKLEKLEYGQDLFLLAQGTNGIGQKEKAALLTLETLSKTGFEKIMKENNLDAVVLPTSKFHHVLAVGGYPGVTVPAGYGKAGPFGILFGGLKGSEPKLIEIAYSFEQATKIRKPPPLKF</sequence>
<protein>
    <submittedName>
        <fullName evidence="1">Uncharacterized protein</fullName>
    </submittedName>
</protein>
<accession>A0ACB9PBS1</accession>
<comment type="caution">
    <text evidence="1">The sequence shown here is derived from an EMBL/GenBank/DDBJ whole genome shotgun (WGS) entry which is preliminary data.</text>
</comment>